<comment type="caution">
    <text evidence="4">The sequence shown here is derived from an EMBL/GenBank/DDBJ whole genome shotgun (WGS) entry which is preliminary data.</text>
</comment>
<name>A0A0T6LMM4_WENVI</name>
<feature type="transmembrane region" description="Helical" evidence="2">
    <location>
        <begin position="405"/>
        <end position="427"/>
    </location>
</feature>
<dbReference type="eggNOG" id="COG2304">
    <property type="taxonomic scope" value="Bacteria"/>
</dbReference>
<keyword evidence="2" id="KW-0472">Membrane</keyword>
<keyword evidence="5" id="KW-1185">Reference proteome</keyword>
<reference evidence="4 5" key="1">
    <citation type="submission" date="2015-10" db="EMBL/GenBank/DDBJ databases">
        <title>Draft genome sequence of pyrrolomycin-producing Streptomyces vitaminophilus.</title>
        <authorList>
            <person name="Graham D.E."/>
            <person name="Mahan K.M."/>
            <person name="Klingeman D.M."/>
            <person name="Hettich R.L."/>
            <person name="Parry R.J."/>
        </authorList>
    </citation>
    <scope>NUCLEOTIDE SEQUENCE [LARGE SCALE GENOMIC DNA]</scope>
    <source>
        <strain evidence="4 5">ATCC 31673</strain>
    </source>
</reference>
<feature type="chain" id="PRO_5006670505" evidence="3">
    <location>
        <begin position="31"/>
        <end position="439"/>
    </location>
</feature>
<evidence type="ECO:0000313" key="4">
    <source>
        <dbReference type="EMBL" id="KRV47328.1"/>
    </source>
</evidence>
<sequence>MKRMGKGARGWVAAVCALAAVGAAQFPAVAAEDGPDPDRLPPYELADTVVRGTRASTDAPALEPGSYRDTIAPGQKKYYAVDLDSTSDAYVAAFAFPEPRSTVAHSDGIMVELESADDTTCFDEQPTFDSDGAARPVGDYVVRRIGPDLDCQRADRYLFSVERISDEESDQAVWPLELSFMVEPGLEKGEPVPDAPGKWAATPPAGLTQDRRPVRGGTGFEDAPAIGQGVWGDRILPGQTLFYRVPVEWGEQLFAEARFANADQVTDDRGYASEGIRMELFNPARGLVSWEEGPYAGEKEVAALGTAPVSYAHRDDADADYEVQSMRMSGWYYLAVSLHPETADFVSGGVSLNVLVRLEESAEAEEPPYDGDATAAGFGVTDADRAAARRGVVPGGAGADDVRPVLAVAGLGTGSALVLGLAGWTLIARRRAAGRPGPA</sequence>
<keyword evidence="3" id="KW-0732">Signal</keyword>
<evidence type="ECO:0000256" key="2">
    <source>
        <dbReference type="SAM" id="Phobius"/>
    </source>
</evidence>
<organism evidence="4 5">
    <name type="scientific">Wenjunlia vitaminophila</name>
    <name type="common">Streptomyces vitaminophilus</name>
    <dbReference type="NCBI Taxonomy" id="76728"/>
    <lineage>
        <taxon>Bacteria</taxon>
        <taxon>Bacillati</taxon>
        <taxon>Actinomycetota</taxon>
        <taxon>Actinomycetes</taxon>
        <taxon>Kitasatosporales</taxon>
        <taxon>Streptomycetaceae</taxon>
        <taxon>Wenjunlia</taxon>
    </lineage>
</organism>
<dbReference type="AlphaFoldDB" id="A0A0T6LMM4"/>
<evidence type="ECO:0000256" key="1">
    <source>
        <dbReference type="SAM" id="MobiDB-lite"/>
    </source>
</evidence>
<keyword evidence="2" id="KW-0812">Transmembrane</keyword>
<evidence type="ECO:0000313" key="5">
    <source>
        <dbReference type="Proteomes" id="UP000050867"/>
    </source>
</evidence>
<dbReference type="STRING" id="76728.AQ490_07625"/>
<gene>
    <name evidence="4" type="ORF">AQ490_07625</name>
</gene>
<evidence type="ECO:0000256" key="3">
    <source>
        <dbReference type="SAM" id="SignalP"/>
    </source>
</evidence>
<feature type="signal peptide" evidence="3">
    <location>
        <begin position="1"/>
        <end position="30"/>
    </location>
</feature>
<proteinExistence type="predicted"/>
<protein>
    <submittedName>
        <fullName evidence="4">Uncharacterized protein</fullName>
    </submittedName>
</protein>
<accession>A0A0T6LMM4</accession>
<feature type="region of interest" description="Disordered" evidence="1">
    <location>
        <begin position="188"/>
        <end position="216"/>
    </location>
</feature>
<keyword evidence="2" id="KW-1133">Transmembrane helix</keyword>
<dbReference type="Proteomes" id="UP000050867">
    <property type="component" value="Unassembled WGS sequence"/>
</dbReference>
<dbReference type="EMBL" id="LLZU01000037">
    <property type="protein sequence ID" value="KRV47328.1"/>
    <property type="molecule type" value="Genomic_DNA"/>
</dbReference>